<dbReference type="InterPro" id="IPR021729">
    <property type="entry name" value="DUF3298"/>
</dbReference>
<dbReference type="Gene3D" id="3.90.640.20">
    <property type="entry name" value="Heat-shock cognate protein, ATPase"/>
    <property type="match status" value="1"/>
</dbReference>
<gene>
    <name evidence="3" type="ORF">GJ691_02295</name>
</gene>
<dbReference type="RefSeq" id="WP_154363334.1">
    <property type="nucleotide sequence ID" value="NZ_CANMYZ010000001.1"/>
</dbReference>
<dbReference type="Pfam" id="PF13739">
    <property type="entry name" value="PdaC"/>
    <property type="match status" value="1"/>
</dbReference>
<proteinExistence type="predicted"/>
<evidence type="ECO:0000259" key="2">
    <source>
        <dbReference type="Pfam" id="PF13739"/>
    </source>
</evidence>
<comment type="caution">
    <text evidence="3">The sequence shown here is derived from an EMBL/GenBank/DDBJ whole genome shotgun (WGS) entry which is preliminary data.</text>
</comment>
<evidence type="ECO:0000259" key="1">
    <source>
        <dbReference type="Pfam" id="PF11738"/>
    </source>
</evidence>
<dbReference type="PROSITE" id="PS51257">
    <property type="entry name" value="PROKAR_LIPOPROTEIN"/>
    <property type="match status" value="1"/>
</dbReference>
<dbReference type="InterPro" id="IPR025303">
    <property type="entry name" value="PdaC"/>
</dbReference>
<keyword evidence="4" id="KW-1185">Reference proteome</keyword>
<dbReference type="AlphaFoldDB" id="A0A6I2MK78"/>
<dbReference type="Pfam" id="PF11738">
    <property type="entry name" value="DUF3298"/>
    <property type="match status" value="1"/>
</dbReference>
<sequence length="247" mass="28513">MKTQISFFLFILILLGCKDDGKLVFEPQIISEEACEECPKINIEIPKPLEESKLSETINTALNEELISLLVYDDEIEATTVSEAIRSFKNGYNELQKLYPDETTRWEAKITGTVSYEDKNMLTIALNSYLFTGGAHGYTTRRFLNFDKRKGEEIESWELFKDKEHFEHFAETKFRIQEDIPQEGPINSTGFMFEEDRFYLPENIGFTQEGLVLLFNQYEVASYADGAITLVLPFNEVKNYLATKIES</sequence>
<dbReference type="EMBL" id="WKJH01000001">
    <property type="protein sequence ID" value="MRX62989.1"/>
    <property type="molecule type" value="Genomic_DNA"/>
</dbReference>
<organism evidence="3 4">
    <name type="scientific">Maribacter luteus</name>
    <dbReference type="NCBI Taxonomy" id="2594478"/>
    <lineage>
        <taxon>Bacteria</taxon>
        <taxon>Pseudomonadati</taxon>
        <taxon>Bacteroidota</taxon>
        <taxon>Flavobacteriia</taxon>
        <taxon>Flavobacteriales</taxon>
        <taxon>Flavobacteriaceae</taxon>
        <taxon>Maribacter</taxon>
    </lineage>
</organism>
<dbReference type="OrthoDB" id="594879at2"/>
<reference evidence="3 4" key="1">
    <citation type="submission" date="2019-11" db="EMBL/GenBank/DDBJ databases">
        <title>Maribacter lutea sp. nov., a marine bacterium isolated from intertidal sand.</title>
        <authorList>
            <person name="Liu A."/>
        </authorList>
    </citation>
    <scope>NUCLEOTIDE SEQUENCE [LARGE SCALE GENOMIC DNA]</scope>
    <source>
        <strain evidence="3 4">RZ05</strain>
    </source>
</reference>
<feature type="domain" description="DUF3298" evidence="1">
    <location>
        <begin position="159"/>
        <end position="234"/>
    </location>
</feature>
<dbReference type="Proteomes" id="UP000443153">
    <property type="component" value="Unassembled WGS sequence"/>
</dbReference>
<feature type="domain" description="Deacetylase PdaC" evidence="2">
    <location>
        <begin position="36"/>
        <end position="139"/>
    </location>
</feature>
<dbReference type="Gene3D" id="3.30.565.40">
    <property type="entry name" value="Fervidobacterium nodosum Rt17-B1 like"/>
    <property type="match status" value="1"/>
</dbReference>
<evidence type="ECO:0000313" key="3">
    <source>
        <dbReference type="EMBL" id="MRX62989.1"/>
    </source>
</evidence>
<name>A0A6I2MK78_9FLAO</name>
<protein>
    <submittedName>
        <fullName evidence="3">DUF4163 domain-containing protein</fullName>
    </submittedName>
</protein>
<dbReference type="InterPro" id="IPR037126">
    <property type="entry name" value="PdaC/RsiV-like_sf"/>
</dbReference>
<evidence type="ECO:0000313" key="4">
    <source>
        <dbReference type="Proteomes" id="UP000443153"/>
    </source>
</evidence>
<accession>A0A6I2MK78</accession>